<evidence type="ECO:0000313" key="5">
    <source>
        <dbReference type="Proteomes" id="UP000254571"/>
    </source>
</evidence>
<keyword evidence="2" id="KW-0808">Transferase</keyword>
<comment type="caution">
    <text evidence="4">The sequence shown here is derived from an EMBL/GenBank/DDBJ whole genome shotgun (WGS) entry which is preliminary data.</text>
</comment>
<keyword evidence="4" id="KW-0418">Kinase</keyword>
<dbReference type="FunFam" id="3.30.450.40:FF:000012">
    <property type="entry name" value="Phosphoenolpyruvate-protein phosphotransferase PtsP"/>
    <property type="match status" value="1"/>
</dbReference>
<comment type="similarity">
    <text evidence="1">Belongs to the PEP-utilizing enzyme family.</text>
</comment>
<dbReference type="SMART" id="SM00065">
    <property type="entry name" value="GAF"/>
    <property type="match status" value="1"/>
</dbReference>
<dbReference type="Gene3D" id="3.30.450.40">
    <property type="match status" value="1"/>
</dbReference>
<dbReference type="SUPFAM" id="SSF47831">
    <property type="entry name" value="Enzyme I of the PEP:sugar phosphotransferase system HPr-binding (sub)domain"/>
    <property type="match status" value="1"/>
</dbReference>
<dbReference type="Gene3D" id="1.10.274.10">
    <property type="entry name" value="PtsI, HPr-binding domain"/>
    <property type="match status" value="1"/>
</dbReference>
<dbReference type="InterPro" id="IPR003018">
    <property type="entry name" value="GAF"/>
</dbReference>
<accession>A0A7H4NXI2</accession>
<dbReference type="EMBL" id="UGMX01000002">
    <property type="protein sequence ID" value="STW04897.1"/>
    <property type="molecule type" value="Genomic_DNA"/>
</dbReference>
<dbReference type="Pfam" id="PF05524">
    <property type="entry name" value="PEP-utilisers_N"/>
    <property type="match status" value="1"/>
</dbReference>
<dbReference type="Proteomes" id="UP000254571">
    <property type="component" value="Unassembled WGS sequence"/>
</dbReference>
<evidence type="ECO:0000259" key="3">
    <source>
        <dbReference type="SMART" id="SM00065"/>
    </source>
</evidence>
<organism evidence="4 5">
    <name type="scientific">Klebsiella grimontii</name>
    <dbReference type="NCBI Taxonomy" id="2058152"/>
    <lineage>
        <taxon>Bacteria</taxon>
        <taxon>Pseudomonadati</taxon>
        <taxon>Pseudomonadota</taxon>
        <taxon>Gammaproteobacteria</taxon>
        <taxon>Enterobacterales</taxon>
        <taxon>Enterobacteriaceae</taxon>
        <taxon>Klebsiella/Raoultella group</taxon>
        <taxon>Klebsiella</taxon>
    </lineage>
</organism>
<reference evidence="4 5" key="1">
    <citation type="submission" date="2018-06" db="EMBL/GenBank/DDBJ databases">
        <authorList>
            <consortium name="Pathogen Informatics"/>
            <person name="Doyle S."/>
        </authorList>
    </citation>
    <scope>NUCLEOTIDE SEQUENCE [LARGE SCALE GENOMIC DNA]</scope>
    <source>
        <strain evidence="4 5">NCTC9149</strain>
    </source>
</reference>
<protein>
    <submittedName>
        <fullName evidence="4">Phosphocarrier protein kinase/phosphorylase</fullName>
    </submittedName>
</protein>
<evidence type="ECO:0000313" key="4">
    <source>
        <dbReference type="EMBL" id="STW04897.1"/>
    </source>
</evidence>
<dbReference type="Pfam" id="PF01590">
    <property type="entry name" value="GAF"/>
    <property type="match status" value="1"/>
</dbReference>
<dbReference type="InterPro" id="IPR029016">
    <property type="entry name" value="GAF-like_dom_sf"/>
</dbReference>
<dbReference type="InterPro" id="IPR050499">
    <property type="entry name" value="PEP-utilizing_PTS_enzyme"/>
</dbReference>
<dbReference type="GO" id="GO:0016301">
    <property type="term" value="F:kinase activity"/>
    <property type="evidence" value="ECO:0007669"/>
    <property type="project" value="UniProtKB-KW"/>
</dbReference>
<evidence type="ECO:0000256" key="2">
    <source>
        <dbReference type="ARBA" id="ARBA00022679"/>
    </source>
</evidence>
<dbReference type="PANTHER" id="PTHR46244:SF1">
    <property type="entry name" value="PHOSPHOENOLPYRUVATE-DEPENDENT PHOSPHOTRANSFERASE SYSTEM"/>
    <property type="match status" value="1"/>
</dbReference>
<dbReference type="SUPFAM" id="SSF55781">
    <property type="entry name" value="GAF domain-like"/>
    <property type="match status" value="1"/>
</dbReference>
<name>A0A7H4NXI2_9ENTR</name>
<sequence>MLTRLREIVEKVASAPRLNEALDILVTDICAAMETEVCSVYLADNDRRCYYLMATRGLKKPRGRIVALAFDEGLVGLVGRLAEPINLADAQKHPSFKYIPAVKEGRFRAFLGVPIIQRRQLLGVLVVQQRELRQFDESEESFLVTLATQIAGILSQSQLNALFGQYRQTRIRALPASSGVAIAEGWMDVSLPLMEQVYEASTLDTASERERLTGALEEAANEFRRYSKRYAAGAQKETAAIFDLYSHLLSDARLRRELFAEVDKGAVAEWAVKKIIEKFARTVCRAQRRLSERARGRSAHAGPAAAFPS</sequence>
<dbReference type="Gene3D" id="3.50.30.10">
    <property type="entry name" value="Phosphohistidine domain"/>
    <property type="match status" value="1"/>
</dbReference>
<dbReference type="GO" id="GO:0009401">
    <property type="term" value="P:phosphoenolpyruvate-dependent sugar phosphotransferase system"/>
    <property type="evidence" value="ECO:0007669"/>
    <property type="project" value="InterPro"/>
</dbReference>
<dbReference type="InterPro" id="IPR036618">
    <property type="entry name" value="PtsI_HPr-bd_sf"/>
</dbReference>
<proteinExistence type="inferred from homology"/>
<dbReference type="InterPro" id="IPR008731">
    <property type="entry name" value="PTS_EIN"/>
</dbReference>
<feature type="domain" description="GAF" evidence="3">
    <location>
        <begin position="17"/>
        <end position="164"/>
    </location>
</feature>
<dbReference type="AlphaFoldDB" id="A0A7H4NXI2"/>
<evidence type="ECO:0000256" key="1">
    <source>
        <dbReference type="ARBA" id="ARBA00007837"/>
    </source>
</evidence>
<dbReference type="PANTHER" id="PTHR46244">
    <property type="entry name" value="PHOSPHOENOLPYRUVATE-PROTEIN PHOSPHOTRANSFERASE"/>
    <property type="match status" value="1"/>
</dbReference>
<gene>
    <name evidence="4" type="ORF">NCTC9149_01256</name>
</gene>